<keyword evidence="10 16" id="KW-0560">Oxidoreductase</keyword>
<evidence type="ECO:0000256" key="17">
    <source>
        <dbReference type="RuleBase" id="RU004171"/>
    </source>
</evidence>
<evidence type="ECO:0000256" key="10">
    <source>
        <dbReference type="ARBA" id="ARBA00023002"/>
    </source>
</evidence>
<dbReference type="GO" id="GO:0050661">
    <property type="term" value="F:NADP binding"/>
    <property type="evidence" value="ECO:0007669"/>
    <property type="project" value="InterPro"/>
</dbReference>
<evidence type="ECO:0000256" key="4">
    <source>
        <dbReference type="ARBA" id="ARBA00006753"/>
    </source>
</evidence>
<evidence type="ECO:0000256" key="16">
    <source>
        <dbReference type="RuleBase" id="RU000579"/>
    </source>
</evidence>
<dbReference type="GO" id="GO:0009088">
    <property type="term" value="P:threonine biosynthetic process"/>
    <property type="evidence" value="ECO:0007669"/>
    <property type="project" value="UniProtKB-UniPathway"/>
</dbReference>
<dbReference type="PIRSF" id="PIRSF000098">
    <property type="entry name" value="Homoser_dehydrog"/>
    <property type="match status" value="1"/>
</dbReference>
<keyword evidence="12 16" id="KW-0486">Methionine biosynthesis</keyword>
<comment type="cofactor">
    <cofactor evidence="1">
        <name>a metal cation</name>
        <dbReference type="ChEBI" id="CHEBI:25213"/>
    </cofactor>
</comment>
<dbReference type="InterPro" id="IPR019811">
    <property type="entry name" value="HDH_CS"/>
</dbReference>
<dbReference type="EMBL" id="VBAN01000283">
    <property type="protein sequence ID" value="TMI80074.1"/>
    <property type="molecule type" value="Genomic_DNA"/>
</dbReference>
<evidence type="ECO:0000256" key="11">
    <source>
        <dbReference type="ARBA" id="ARBA00023053"/>
    </source>
</evidence>
<dbReference type="Pfam" id="PF01842">
    <property type="entry name" value="ACT"/>
    <property type="match status" value="1"/>
</dbReference>
<dbReference type="Gene3D" id="3.30.70.260">
    <property type="match status" value="1"/>
</dbReference>
<keyword evidence="9 15" id="KW-0521">NADP</keyword>
<evidence type="ECO:0000256" key="2">
    <source>
        <dbReference type="ARBA" id="ARBA00005056"/>
    </source>
</evidence>
<dbReference type="Pfam" id="PF00742">
    <property type="entry name" value="Homoserine_dh"/>
    <property type="match status" value="1"/>
</dbReference>
<evidence type="ECO:0000256" key="9">
    <source>
        <dbReference type="ARBA" id="ARBA00022857"/>
    </source>
</evidence>
<dbReference type="FunFam" id="3.30.360.10:FF:000005">
    <property type="entry name" value="Homoserine dehydrogenase"/>
    <property type="match status" value="1"/>
</dbReference>
<dbReference type="Gene3D" id="3.30.360.10">
    <property type="entry name" value="Dihydrodipicolinate Reductase, domain 2"/>
    <property type="match status" value="1"/>
</dbReference>
<dbReference type="InterPro" id="IPR002912">
    <property type="entry name" value="ACT_dom"/>
</dbReference>
<dbReference type="InterPro" id="IPR005106">
    <property type="entry name" value="Asp/hSer_DH_NAD-bd"/>
</dbReference>
<proteinExistence type="inferred from homology"/>
<gene>
    <name evidence="19" type="ORF">E6H03_09095</name>
</gene>
<evidence type="ECO:0000256" key="12">
    <source>
        <dbReference type="ARBA" id="ARBA00023167"/>
    </source>
</evidence>
<evidence type="ECO:0000256" key="15">
    <source>
        <dbReference type="PIRSR" id="PIRSR000098-2"/>
    </source>
</evidence>
<feature type="domain" description="ACT" evidence="18">
    <location>
        <begin position="359"/>
        <end position="432"/>
    </location>
</feature>
<protein>
    <recommendedName>
        <fullName evidence="6 16">Homoserine dehydrogenase</fullName>
        <ecNumber evidence="5 16">1.1.1.3</ecNumber>
    </recommendedName>
</protein>
<dbReference type="AlphaFoldDB" id="A0A537J948"/>
<dbReference type="SUPFAM" id="SSF55347">
    <property type="entry name" value="Glyceraldehyde-3-phosphate dehydrogenase-like, C-terminal domain"/>
    <property type="match status" value="1"/>
</dbReference>
<dbReference type="NCBIfam" id="NF004976">
    <property type="entry name" value="PRK06349.1"/>
    <property type="match status" value="1"/>
</dbReference>
<evidence type="ECO:0000256" key="6">
    <source>
        <dbReference type="ARBA" id="ARBA00013376"/>
    </source>
</evidence>
<evidence type="ECO:0000259" key="18">
    <source>
        <dbReference type="PROSITE" id="PS51671"/>
    </source>
</evidence>
<dbReference type="Pfam" id="PF03447">
    <property type="entry name" value="NAD_binding_3"/>
    <property type="match status" value="1"/>
</dbReference>
<evidence type="ECO:0000313" key="19">
    <source>
        <dbReference type="EMBL" id="TMI80074.1"/>
    </source>
</evidence>
<keyword evidence="7 16" id="KW-0028">Amino-acid biosynthesis</keyword>
<sequence>MTETRPPAAAADLGVGLLGCGTVGSAVVRLLQTNGEDIRRRTGIGLRLARVAAAHPAKPREVRLEAGMLTPDAAAVVADDRVDVVVEVMGGIEPARTLLLDAIRRGKSVVTANKQLLAQHGPELFTEAKRAGVDLRLEASVGGGLPVIQPLRESLAANRIQEVVGILNGTTNYILTKMAEERWEYARALAEAQRQGFAEADPAADVEGHDAAAKLAILATITFGTPVRAGDVYREGIRRISAQDIQFAEELGYVVKLLAITRESDGRVEARVHPAFLARAHPLAAIGNELNAVFVRGDAVGEVMFVGRGAGGAPTASAVVADLIDIAWNRRAGAHGRVGFVAMSTRPLRPMEETASPFYLLMQVADRPGVFARIATIFGEEHVSIASVVQKSRGETADIVMVTHTTDEQQMRRVLSRLEGLDVVRTVRNVIRVVDGKA</sequence>
<dbReference type="Proteomes" id="UP000318093">
    <property type="component" value="Unassembled WGS sequence"/>
</dbReference>
<comment type="catalytic activity">
    <reaction evidence="13">
        <text>L-homoserine + NADP(+) = L-aspartate 4-semialdehyde + NADPH + H(+)</text>
        <dbReference type="Rhea" id="RHEA:15761"/>
        <dbReference type="ChEBI" id="CHEBI:15378"/>
        <dbReference type="ChEBI" id="CHEBI:57476"/>
        <dbReference type="ChEBI" id="CHEBI:57783"/>
        <dbReference type="ChEBI" id="CHEBI:58349"/>
        <dbReference type="ChEBI" id="CHEBI:537519"/>
        <dbReference type="EC" id="1.1.1.3"/>
    </reaction>
    <physiologicalReaction direction="right-to-left" evidence="13">
        <dbReference type="Rhea" id="RHEA:15763"/>
    </physiologicalReaction>
</comment>
<dbReference type="PANTHER" id="PTHR43331">
    <property type="entry name" value="HOMOSERINE DEHYDROGENASE"/>
    <property type="match status" value="1"/>
</dbReference>
<evidence type="ECO:0000256" key="8">
    <source>
        <dbReference type="ARBA" id="ARBA00022697"/>
    </source>
</evidence>
<dbReference type="PANTHER" id="PTHR43331:SF1">
    <property type="entry name" value="HOMOSERINE DEHYDROGENASE"/>
    <property type="match status" value="1"/>
</dbReference>
<keyword evidence="11" id="KW-0915">Sodium</keyword>
<dbReference type="UniPathway" id="UPA00051">
    <property type="reaction ID" value="UER00465"/>
</dbReference>
<accession>A0A537J948</accession>
<keyword evidence="8 16" id="KW-0791">Threonine biosynthesis</keyword>
<evidence type="ECO:0000256" key="14">
    <source>
        <dbReference type="PIRSR" id="PIRSR000098-1"/>
    </source>
</evidence>
<comment type="similarity">
    <text evidence="4 17">Belongs to the homoserine dehydrogenase family.</text>
</comment>
<dbReference type="InterPro" id="IPR045865">
    <property type="entry name" value="ACT-like_dom_sf"/>
</dbReference>
<dbReference type="GO" id="GO:0004412">
    <property type="term" value="F:homoserine dehydrogenase activity"/>
    <property type="evidence" value="ECO:0007669"/>
    <property type="project" value="UniProtKB-EC"/>
</dbReference>
<name>A0A537J948_9BACT</name>
<dbReference type="PROSITE" id="PS51671">
    <property type="entry name" value="ACT"/>
    <property type="match status" value="1"/>
</dbReference>
<evidence type="ECO:0000256" key="1">
    <source>
        <dbReference type="ARBA" id="ARBA00001920"/>
    </source>
</evidence>
<feature type="binding site" evidence="15">
    <location>
        <position position="114"/>
    </location>
    <ligand>
        <name>NADPH</name>
        <dbReference type="ChEBI" id="CHEBI:57783"/>
    </ligand>
</feature>
<feature type="active site" description="Proton donor" evidence="14">
    <location>
        <position position="214"/>
    </location>
</feature>
<evidence type="ECO:0000256" key="13">
    <source>
        <dbReference type="ARBA" id="ARBA00048841"/>
    </source>
</evidence>
<dbReference type="GO" id="GO:0009086">
    <property type="term" value="P:methionine biosynthetic process"/>
    <property type="evidence" value="ECO:0007669"/>
    <property type="project" value="UniProtKB-KW"/>
</dbReference>
<dbReference type="InterPro" id="IPR016204">
    <property type="entry name" value="HDH"/>
</dbReference>
<comment type="caution">
    <text evidence="19">The sequence shown here is derived from an EMBL/GenBank/DDBJ whole genome shotgun (WGS) entry which is preliminary data.</text>
</comment>
<dbReference type="CDD" id="cd04881">
    <property type="entry name" value="ACT_HSDH-Hom"/>
    <property type="match status" value="1"/>
</dbReference>
<feature type="binding site" evidence="15">
    <location>
        <begin position="18"/>
        <end position="25"/>
    </location>
    <ligand>
        <name>NADP(+)</name>
        <dbReference type="ChEBI" id="CHEBI:58349"/>
    </ligand>
</feature>
<organism evidence="19 20">
    <name type="scientific">Candidatus Segetimicrobium genomatis</name>
    <dbReference type="NCBI Taxonomy" id="2569760"/>
    <lineage>
        <taxon>Bacteria</taxon>
        <taxon>Bacillati</taxon>
        <taxon>Candidatus Sysuimicrobiota</taxon>
        <taxon>Candidatus Sysuimicrobiia</taxon>
        <taxon>Candidatus Sysuimicrobiales</taxon>
        <taxon>Candidatus Segetimicrobiaceae</taxon>
        <taxon>Candidatus Segetimicrobium</taxon>
    </lineage>
</organism>
<dbReference type="SUPFAM" id="SSF51735">
    <property type="entry name" value="NAD(P)-binding Rossmann-fold domains"/>
    <property type="match status" value="1"/>
</dbReference>
<dbReference type="InterPro" id="IPR001342">
    <property type="entry name" value="HDH_cat"/>
</dbReference>
<dbReference type="Gene3D" id="3.40.50.720">
    <property type="entry name" value="NAD(P)-binding Rossmann-like Domain"/>
    <property type="match status" value="1"/>
</dbReference>
<dbReference type="PROSITE" id="PS01042">
    <property type="entry name" value="HOMOSER_DHGENASE"/>
    <property type="match status" value="1"/>
</dbReference>
<evidence type="ECO:0000256" key="7">
    <source>
        <dbReference type="ARBA" id="ARBA00022605"/>
    </source>
</evidence>
<comment type="pathway">
    <text evidence="3 16">Amino-acid biosynthesis; L-methionine biosynthesis via de novo pathway; L-homoserine from L-aspartate: step 3/3.</text>
</comment>
<evidence type="ECO:0000313" key="20">
    <source>
        <dbReference type="Proteomes" id="UP000318093"/>
    </source>
</evidence>
<evidence type="ECO:0000256" key="3">
    <source>
        <dbReference type="ARBA" id="ARBA00005062"/>
    </source>
</evidence>
<reference evidence="19 20" key="1">
    <citation type="journal article" date="2019" name="Nat. Microbiol.">
        <title>Mediterranean grassland soil C-N compound turnover is dependent on rainfall and depth, and is mediated by genomically divergent microorganisms.</title>
        <authorList>
            <person name="Diamond S."/>
            <person name="Andeer P.F."/>
            <person name="Li Z."/>
            <person name="Crits-Christoph A."/>
            <person name="Burstein D."/>
            <person name="Anantharaman K."/>
            <person name="Lane K.R."/>
            <person name="Thomas B.C."/>
            <person name="Pan C."/>
            <person name="Northen T.R."/>
            <person name="Banfield J.F."/>
        </authorList>
    </citation>
    <scope>NUCLEOTIDE SEQUENCE [LARGE SCALE GENOMIC DNA]</scope>
    <source>
        <strain evidence="19">NP_6</strain>
    </source>
</reference>
<dbReference type="InterPro" id="IPR036291">
    <property type="entry name" value="NAD(P)-bd_dom_sf"/>
</dbReference>
<feature type="binding site" evidence="15">
    <location>
        <position position="199"/>
    </location>
    <ligand>
        <name>L-homoserine</name>
        <dbReference type="ChEBI" id="CHEBI:57476"/>
    </ligand>
</feature>
<dbReference type="SUPFAM" id="SSF55021">
    <property type="entry name" value="ACT-like"/>
    <property type="match status" value="1"/>
</dbReference>
<dbReference type="EC" id="1.1.1.3" evidence="5 16"/>
<dbReference type="UniPathway" id="UPA00050">
    <property type="reaction ID" value="UER00063"/>
</dbReference>
<evidence type="ECO:0000256" key="5">
    <source>
        <dbReference type="ARBA" id="ARBA00013213"/>
    </source>
</evidence>
<comment type="pathway">
    <text evidence="2 16">Amino-acid biosynthesis; L-threonine biosynthesis; L-threonine from L-aspartate: step 3/5.</text>
</comment>